<proteinExistence type="predicted"/>
<evidence type="ECO:0000313" key="2">
    <source>
        <dbReference type="Proteomes" id="UP000554482"/>
    </source>
</evidence>
<keyword evidence="2" id="KW-1185">Reference proteome</keyword>
<comment type="caution">
    <text evidence="1">The sequence shown here is derived from an EMBL/GenBank/DDBJ whole genome shotgun (WGS) entry which is preliminary data.</text>
</comment>
<organism evidence="1 2">
    <name type="scientific">Thalictrum thalictroides</name>
    <name type="common">Rue-anemone</name>
    <name type="synonym">Anemone thalictroides</name>
    <dbReference type="NCBI Taxonomy" id="46969"/>
    <lineage>
        <taxon>Eukaryota</taxon>
        <taxon>Viridiplantae</taxon>
        <taxon>Streptophyta</taxon>
        <taxon>Embryophyta</taxon>
        <taxon>Tracheophyta</taxon>
        <taxon>Spermatophyta</taxon>
        <taxon>Magnoliopsida</taxon>
        <taxon>Ranunculales</taxon>
        <taxon>Ranunculaceae</taxon>
        <taxon>Thalictroideae</taxon>
        <taxon>Thalictrum</taxon>
    </lineage>
</organism>
<protein>
    <submittedName>
        <fullName evidence="1">Uncharacterized protein</fullName>
    </submittedName>
</protein>
<name>A0A7J6VRC5_THATH</name>
<evidence type="ECO:0000313" key="1">
    <source>
        <dbReference type="EMBL" id="KAF5186775.1"/>
    </source>
</evidence>
<accession>A0A7J6VRC5</accession>
<dbReference type="Proteomes" id="UP000554482">
    <property type="component" value="Unassembled WGS sequence"/>
</dbReference>
<dbReference type="AlphaFoldDB" id="A0A7J6VRC5"/>
<dbReference type="EMBL" id="JABWDY010028856">
    <property type="protein sequence ID" value="KAF5186775.1"/>
    <property type="molecule type" value="Genomic_DNA"/>
</dbReference>
<reference evidence="1 2" key="1">
    <citation type="submission" date="2020-06" db="EMBL/GenBank/DDBJ databases">
        <title>Transcriptomic and genomic resources for Thalictrum thalictroides and T. hernandezii: Facilitating candidate gene discovery in an emerging model plant lineage.</title>
        <authorList>
            <person name="Arias T."/>
            <person name="Riano-Pachon D.M."/>
            <person name="Di Stilio V.S."/>
        </authorList>
    </citation>
    <scope>NUCLEOTIDE SEQUENCE [LARGE SCALE GENOMIC DNA]</scope>
    <source>
        <strain evidence="2">cv. WT478/WT964</strain>
        <tissue evidence="1">Leaves</tissue>
    </source>
</reference>
<sequence length="67" mass="7836">MVTDYLLQNDSVHESIGILREFFLNLVRLIRDILDSLLPESNPYPRRFPLSEPSLLPESALMFQVLY</sequence>
<gene>
    <name evidence="1" type="ORF">FRX31_023638</name>
</gene>